<proteinExistence type="predicted"/>
<evidence type="ECO:0000313" key="3">
    <source>
        <dbReference type="Proteomes" id="UP001362999"/>
    </source>
</evidence>
<evidence type="ECO:0000256" key="1">
    <source>
        <dbReference type="SAM" id="MobiDB-lite"/>
    </source>
</evidence>
<feature type="region of interest" description="Disordered" evidence="1">
    <location>
        <begin position="166"/>
        <end position="229"/>
    </location>
</feature>
<evidence type="ECO:0000313" key="2">
    <source>
        <dbReference type="EMBL" id="KAK7019098.1"/>
    </source>
</evidence>
<dbReference type="AlphaFoldDB" id="A0AAW0AZS4"/>
<sequence>MPVLTRKMRKEANLPVLPSHFPSDVPKIPPRPRNVRVPDPSLRVRSPVYRFDAPTPLSPLSRAPSEVSNASLQPSSSRQQPSHGSSPSSRSRSRSVSTFSSSTSSSAPTEYDPALAQMHPGVVRRVYRPQHQQQRPTATKWLLEEEIPQHTIRMSTLSERGGLDEEWGYLGRRQQLSRESNESRSSQSTARDTTPTASSLSPASRGESSKGLRHSSRLLTRGQGARRLR</sequence>
<comment type="caution">
    <text evidence="2">The sequence shown here is derived from an EMBL/GenBank/DDBJ whole genome shotgun (WGS) entry which is preliminary data.</text>
</comment>
<feature type="region of interest" description="Disordered" evidence="1">
    <location>
        <begin position="1"/>
        <end position="114"/>
    </location>
</feature>
<accession>A0AAW0AZS4</accession>
<feature type="compositionally biased region" description="Low complexity" evidence="1">
    <location>
        <begin position="172"/>
        <end position="204"/>
    </location>
</feature>
<gene>
    <name evidence="2" type="ORF">R3P38DRAFT_1289646</name>
</gene>
<feature type="compositionally biased region" description="Low complexity" evidence="1">
    <location>
        <begin position="71"/>
        <end position="109"/>
    </location>
</feature>
<keyword evidence="3" id="KW-1185">Reference proteome</keyword>
<protein>
    <submittedName>
        <fullName evidence="2">Uncharacterized protein</fullName>
    </submittedName>
</protein>
<dbReference type="Proteomes" id="UP001362999">
    <property type="component" value="Unassembled WGS sequence"/>
</dbReference>
<organism evidence="2 3">
    <name type="scientific">Favolaschia claudopus</name>
    <dbReference type="NCBI Taxonomy" id="2862362"/>
    <lineage>
        <taxon>Eukaryota</taxon>
        <taxon>Fungi</taxon>
        <taxon>Dikarya</taxon>
        <taxon>Basidiomycota</taxon>
        <taxon>Agaricomycotina</taxon>
        <taxon>Agaricomycetes</taxon>
        <taxon>Agaricomycetidae</taxon>
        <taxon>Agaricales</taxon>
        <taxon>Marasmiineae</taxon>
        <taxon>Mycenaceae</taxon>
        <taxon>Favolaschia</taxon>
    </lineage>
</organism>
<reference evidence="2 3" key="1">
    <citation type="journal article" date="2024" name="J Genomics">
        <title>Draft genome sequencing and assembly of Favolaschia claudopus CIRM-BRFM 2984 isolated from oak limbs.</title>
        <authorList>
            <person name="Navarro D."/>
            <person name="Drula E."/>
            <person name="Chaduli D."/>
            <person name="Cazenave R."/>
            <person name="Ahrendt S."/>
            <person name="Wang J."/>
            <person name="Lipzen A."/>
            <person name="Daum C."/>
            <person name="Barry K."/>
            <person name="Grigoriev I.V."/>
            <person name="Favel A."/>
            <person name="Rosso M.N."/>
            <person name="Martin F."/>
        </authorList>
    </citation>
    <scope>NUCLEOTIDE SEQUENCE [LARGE SCALE GENOMIC DNA]</scope>
    <source>
        <strain evidence="2 3">CIRM-BRFM 2984</strain>
    </source>
</reference>
<name>A0AAW0AZS4_9AGAR</name>
<dbReference type="EMBL" id="JAWWNJ010000045">
    <property type="protein sequence ID" value="KAK7019098.1"/>
    <property type="molecule type" value="Genomic_DNA"/>
</dbReference>